<proteinExistence type="predicted"/>
<protein>
    <submittedName>
        <fullName evidence="1">Uncharacterized protein</fullName>
    </submittedName>
</protein>
<evidence type="ECO:0000313" key="1">
    <source>
        <dbReference type="EMBL" id="MBL0765860.1"/>
    </source>
</evidence>
<dbReference type="AlphaFoldDB" id="A0A937DJC6"/>
<keyword evidence="2" id="KW-1185">Reference proteome</keyword>
<dbReference type="RefSeq" id="WP_201921273.1">
    <property type="nucleotide sequence ID" value="NZ_JAERQG010000002.1"/>
</dbReference>
<name>A0A937DJC6_9BACT</name>
<accession>A0A937DJC6</accession>
<sequence length="82" mass="9145">MTEQEVNDIIKDLPIGAQLEVIMKNGDVIDVNLSSHETAAKEAKEYSEVKVPELPPALIVKGKRWASYRIELENISNIVRVG</sequence>
<reference evidence="1" key="1">
    <citation type="submission" date="2021-01" db="EMBL/GenBank/DDBJ databases">
        <title>Marivirga sp. nov., isolated from intertidal surface sediments.</title>
        <authorList>
            <person name="Zhang M."/>
        </authorList>
    </citation>
    <scope>NUCLEOTIDE SEQUENCE</scope>
    <source>
        <strain evidence="1">SM1354</strain>
    </source>
</reference>
<organism evidence="1 2">
    <name type="scientific">Marivirga atlantica</name>
    <dbReference type="NCBI Taxonomy" id="1548457"/>
    <lineage>
        <taxon>Bacteria</taxon>
        <taxon>Pseudomonadati</taxon>
        <taxon>Bacteroidota</taxon>
        <taxon>Cytophagia</taxon>
        <taxon>Cytophagales</taxon>
        <taxon>Marivirgaceae</taxon>
        <taxon>Marivirga</taxon>
    </lineage>
</organism>
<evidence type="ECO:0000313" key="2">
    <source>
        <dbReference type="Proteomes" id="UP000642920"/>
    </source>
</evidence>
<comment type="caution">
    <text evidence="1">The sequence shown here is derived from an EMBL/GenBank/DDBJ whole genome shotgun (WGS) entry which is preliminary data.</text>
</comment>
<gene>
    <name evidence="1" type="ORF">JKP34_11400</name>
</gene>
<dbReference type="Proteomes" id="UP000642920">
    <property type="component" value="Unassembled WGS sequence"/>
</dbReference>
<dbReference type="EMBL" id="JAERQG010000002">
    <property type="protein sequence ID" value="MBL0765860.1"/>
    <property type="molecule type" value="Genomic_DNA"/>
</dbReference>